<dbReference type="InterPro" id="IPR032710">
    <property type="entry name" value="NTF2-like_dom_sf"/>
</dbReference>
<reference evidence="2" key="1">
    <citation type="submission" date="2021-08" db="EMBL/GenBank/DDBJ databases">
        <title>Complete genome sequence of Pseudomonas phytophila.</title>
        <authorList>
            <person name="Weir B.S."/>
            <person name="Templeton M.D."/>
            <person name="Arshed S."/>
            <person name="Andersen M.T."/>
            <person name="Jayaraman J."/>
        </authorList>
    </citation>
    <scope>NUCLEOTIDE SEQUENCE</scope>
    <source>
        <strain evidence="2">ICMP 23753</strain>
    </source>
</reference>
<dbReference type="Gene3D" id="3.10.450.50">
    <property type="match status" value="1"/>
</dbReference>
<protein>
    <submittedName>
        <fullName evidence="2">DUF4440 domain-containing protein</fullName>
    </submittedName>
</protein>
<keyword evidence="3" id="KW-1185">Reference proteome</keyword>
<gene>
    <name evidence="2" type="ORF">K3169_13225</name>
</gene>
<name>A0ABY6FLI9_9PSED</name>
<dbReference type="Pfam" id="PF14534">
    <property type="entry name" value="DUF4440"/>
    <property type="match status" value="1"/>
</dbReference>
<proteinExistence type="predicted"/>
<organism evidence="2 3">
    <name type="scientific">Pseudomonas phytophila</name>
    <dbReference type="NCBI Taxonomy" id="2867264"/>
    <lineage>
        <taxon>Bacteria</taxon>
        <taxon>Pseudomonadati</taxon>
        <taxon>Pseudomonadota</taxon>
        <taxon>Gammaproteobacteria</taxon>
        <taxon>Pseudomonadales</taxon>
        <taxon>Pseudomonadaceae</taxon>
        <taxon>Pseudomonas</taxon>
    </lineage>
</organism>
<accession>A0ABY6FLI9</accession>
<dbReference type="InterPro" id="IPR027843">
    <property type="entry name" value="DUF4440"/>
</dbReference>
<sequence length="112" mass="12788">MNIHAHIEDLEHRLLQQDVRADEATVLALIADDFMEFSASGRVWTKDDVITGLKSEAFVSRSMSDVQVRALAADVVLITYVCQSTVNSLRSSIWRKHRDIWQMTFHQGTKVE</sequence>
<feature type="domain" description="DUF4440" evidence="1">
    <location>
        <begin position="7"/>
        <end position="103"/>
    </location>
</feature>
<dbReference type="EMBL" id="CP081201">
    <property type="protein sequence ID" value="UXZ98752.1"/>
    <property type="molecule type" value="Genomic_DNA"/>
</dbReference>
<dbReference type="RefSeq" id="WP_027898987.1">
    <property type="nucleotide sequence ID" value="NZ_CP081201.1"/>
</dbReference>
<evidence type="ECO:0000313" key="3">
    <source>
        <dbReference type="Proteomes" id="UP001063228"/>
    </source>
</evidence>
<dbReference type="SUPFAM" id="SSF54427">
    <property type="entry name" value="NTF2-like"/>
    <property type="match status" value="1"/>
</dbReference>
<dbReference type="Proteomes" id="UP001063228">
    <property type="component" value="Chromosome"/>
</dbReference>
<evidence type="ECO:0000259" key="1">
    <source>
        <dbReference type="Pfam" id="PF14534"/>
    </source>
</evidence>
<evidence type="ECO:0000313" key="2">
    <source>
        <dbReference type="EMBL" id="UXZ98752.1"/>
    </source>
</evidence>